<feature type="domain" description="Galactose oxidase-like Early set" evidence="3">
    <location>
        <begin position="446"/>
        <end position="546"/>
    </location>
</feature>
<dbReference type="SUPFAM" id="SSF81296">
    <property type="entry name" value="E set domains"/>
    <property type="match status" value="1"/>
</dbReference>
<dbReference type="InterPro" id="IPR015202">
    <property type="entry name" value="GO-like_E_set"/>
</dbReference>
<organism evidence="4 5">
    <name type="scientific">Sphagnum jensenii</name>
    <dbReference type="NCBI Taxonomy" id="128206"/>
    <lineage>
        <taxon>Eukaryota</taxon>
        <taxon>Viridiplantae</taxon>
        <taxon>Streptophyta</taxon>
        <taxon>Embryophyta</taxon>
        <taxon>Bryophyta</taxon>
        <taxon>Sphagnophytina</taxon>
        <taxon>Sphagnopsida</taxon>
        <taxon>Sphagnales</taxon>
        <taxon>Sphagnaceae</taxon>
        <taxon>Sphagnum</taxon>
    </lineage>
</organism>
<dbReference type="Gene3D" id="2.130.10.80">
    <property type="entry name" value="Galactose oxidase/kelch, beta-propeller"/>
    <property type="match status" value="1"/>
</dbReference>
<evidence type="ECO:0000256" key="1">
    <source>
        <dbReference type="ARBA" id="ARBA00022729"/>
    </source>
</evidence>
<evidence type="ECO:0008006" key="6">
    <source>
        <dbReference type="Google" id="ProtNLM"/>
    </source>
</evidence>
<proteinExistence type="predicted"/>
<dbReference type="EMBL" id="OZ020100">
    <property type="protein sequence ID" value="CAK9273379.1"/>
    <property type="molecule type" value="Genomic_DNA"/>
</dbReference>
<dbReference type="InterPro" id="IPR014756">
    <property type="entry name" value="Ig_E-set"/>
</dbReference>
<gene>
    <name evidence="4" type="ORF">CSSPJE1EN1_LOCUS18857</name>
</gene>
<dbReference type="Pfam" id="PF07250">
    <property type="entry name" value="Glyoxal_oxid_N"/>
    <property type="match status" value="1"/>
</dbReference>
<evidence type="ECO:0000259" key="2">
    <source>
        <dbReference type="Pfam" id="PF07250"/>
    </source>
</evidence>
<dbReference type="Gene3D" id="2.60.40.10">
    <property type="entry name" value="Immunoglobulins"/>
    <property type="match status" value="1"/>
</dbReference>
<protein>
    <recommendedName>
        <fullName evidence="6">Glyoxal oxidase</fullName>
    </recommendedName>
</protein>
<keyword evidence="5" id="KW-1185">Reference proteome</keyword>
<feature type="domain" description="Glyoxal oxidase N-terminal" evidence="2">
    <location>
        <begin position="58"/>
        <end position="440"/>
    </location>
</feature>
<dbReference type="PANTHER" id="PTHR32208">
    <property type="entry name" value="SECRETED PROTEIN-RELATED"/>
    <property type="match status" value="1"/>
</dbReference>
<dbReference type="InterPro" id="IPR009880">
    <property type="entry name" value="Glyoxal_oxidase_N"/>
</dbReference>
<dbReference type="InterPro" id="IPR011043">
    <property type="entry name" value="Gal_Oxase/kelch_b-propeller"/>
</dbReference>
<sequence>MGVWEKSYMMRTVASRGSLVQQLLQVLLFCSHVALLLQQVAAQGSWKVIVENAGIASMHTAITHYNTAVLLDRTDIGPSQLPLPNGVCRNDANDESSKHDCTAHSALLDLATNTIRPLFVQTDTWCSSGQFRADGTLVQTGGDNDGFSKIRTFAPCAGDGDCNWVETNVPLQNGRWYASNAQLPDGTQIVVGGRGIATLEYVPANGRGTTYIPLIANANDAQNDNLYPYVHLLPNNQIFIFANQDSLLYNWQTNTVAKNLPVLPGGPRNYPSAGSSALLPLSGFNGWADAEILICGGATYGAFLNPGAALPATQSCGRIAPLSANPGWALENMPLRRNMGELLLLPDRNVFIVNGAANGAQGWGNAQNPVLTPVLYNPNGAPGTRFQTLTGTDIPRVYHSTANVLPDGRILIAGSNTHQFYTLTGYLPTELRIEAHTPYYIGAGARPVIANAPGELAYGARFTATVDNGNAKFIDLNLLSAPYSTHSFSQGQRLLQLATSVPAAVGGGSYTVTATAPPTSVIAPSAYYMLFAVSNGFPSVAQWVHIG</sequence>
<keyword evidence="1" id="KW-0732">Signal</keyword>
<accession>A0ABP0X2P8</accession>
<name>A0ABP0X2P8_9BRYO</name>
<dbReference type="Pfam" id="PF09118">
    <property type="entry name" value="GO-like_E_set"/>
    <property type="match status" value="1"/>
</dbReference>
<dbReference type="Proteomes" id="UP001497444">
    <property type="component" value="Chromosome 5"/>
</dbReference>
<dbReference type="InterPro" id="IPR037293">
    <property type="entry name" value="Gal_Oxidase_central_sf"/>
</dbReference>
<reference evidence="4" key="1">
    <citation type="submission" date="2024-02" db="EMBL/GenBank/DDBJ databases">
        <authorList>
            <consortium name="ELIXIR-Norway"/>
            <consortium name="Elixir Norway"/>
        </authorList>
    </citation>
    <scope>NUCLEOTIDE SEQUENCE</scope>
</reference>
<dbReference type="PANTHER" id="PTHR32208:SF99">
    <property type="entry name" value="GLYOXAL OR GALACTOSE OXIDASE"/>
    <property type="match status" value="1"/>
</dbReference>
<dbReference type="CDD" id="cd02851">
    <property type="entry name" value="E_set_GO_C"/>
    <property type="match status" value="1"/>
</dbReference>
<evidence type="ECO:0000259" key="3">
    <source>
        <dbReference type="Pfam" id="PF09118"/>
    </source>
</evidence>
<evidence type="ECO:0000313" key="4">
    <source>
        <dbReference type="EMBL" id="CAK9273379.1"/>
    </source>
</evidence>
<evidence type="ECO:0000313" key="5">
    <source>
        <dbReference type="Proteomes" id="UP001497444"/>
    </source>
</evidence>
<dbReference type="InterPro" id="IPR013783">
    <property type="entry name" value="Ig-like_fold"/>
</dbReference>
<dbReference type="SUPFAM" id="SSF50965">
    <property type="entry name" value="Galactose oxidase, central domain"/>
    <property type="match status" value="1"/>
</dbReference>